<dbReference type="STRING" id="216432.CA2559_01755"/>
<evidence type="ECO:0000313" key="2">
    <source>
        <dbReference type="EMBL" id="EAP87440.1"/>
    </source>
</evidence>
<keyword evidence="3" id="KW-1185">Reference proteome</keyword>
<dbReference type="KEGG" id="cat:CA2559_01755"/>
<dbReference type="Proteomes" id="UP000002297">
    <property type="component" value="Chromosome"/>
</dbReference>
<sequence length="1141" mass="129635">MRILTFILLFCVVTVGVAQQTVGSMKTKTLVVRDSVFIDSVSINPNRFQLLDTTGKPIDTAFYNVDFSLAKITFSNTFLNTAANDTLKASYLPYPDFLTKRYFQLDKSIIVENNDDLNKLYQLNQQEKGVKTFTPFDGLNTSGSISRGIRVGNNQNTVLDSQLDLQISGQISPRVGLRASIQDSNIPLQEGGYSQNLDEFDQVFIELFSDNWSIRAGDVNLVQNESFFASFEKKVQGISLGATLNPEGNSTNLFAAGALVRGVFTESKFQGQEGNQGPYKLTGPNGELFVLIVSGSETVYVNGVPLVRGENKDYVIDYNAGEIMFNSTYPITSEMRISVQYQFSERNYTRIIATGGGNYESDNLKIGAFVYSENDSKNQPLQQNLNAQQVAILADAGDDMSQMFTSSVQPSEFSENRVLYRLETINNQPVYVFSTNAEDELFQIQFSNVGANNGDYILSDASAINRIYEYVAPVNGVPQGSFAPVIQLEAPTKLQIGVVNGRYKPSEKTNLYFEIAGSKNDLNLFSDIDDDDNDGVATKFDFRQRIVTNDSLWNLDAFGTFNYIQDEYQSIQRIYNIEFERDWNLQTPIGSQAYVIGGLELSNQKQGIVNYSFQQLDYKDNFSGSRHVFNSALTFGRLKTFVNSSYLNSEGSEIDSEFLRANINAVYGFKKSWIGAKYSAENNQQRQVATDSLTGDSQRFMNYEVYTGVGDSTNVFAEIGYRYRVNDSVQSNELTRVSNSNNYYLKSRLINTSNTKLAVFANYRVLEDETEDDNDDVSLNSRIVYSQFIANKKISLNTTFETNSGTLPQQEFTYVEVDTGEGQYTWNDYNNNGVQELEEFEIAQFQDEARFIRVLLPNQVFIRTHQNKFSQTLSLNLRSWEKETNGFKKFMSHFYNQTAYLIDRKIRRDGEAFDINPFNDNDEKELALNLSFRNSIFFNRGKQKYTTSYSYVSTKAKNLLSTGLQENIQQSHQINFNHKFAESWLISIENQLSTTESISQNFESRNFNIEGVSIDPKLSYLLSRQTRFDIFYNYNFQDNLIGGKEQLDQQKFGLGFSYANQQQFAISGEFNYIQNDFSGSAFSPVAYQMLEGLQPDKNYTWQFLTQKKLTKYLDLNLSYNGRKSENLDAIHTGSVQLRAYF</sequence>
<feature type="chain" id="PRO_5002660724" description="Outer membrane protein beta-barrel domain-containing protein" evidence="1">
    <location>
        <begin position="19"/>
        <end position="1141"/>
    </location>
</feature>
<proteinExistence type="predicted"/>
<evidence type="ECO:0000256" key="1">
    <source>
        <dbReference type="SAM" id="SignalP"/>
    </source>
</evidence>
<evidence type="ECO:0000313" key="3">
    <source>
        <dbReference type="Proteomes" id="UP000002297"/>
    </source>
</evidence>
<protein>
    <recommendedName>
        <fullName evidence="4">Outer membrane protein beta-barrel domain-containing protein</fullName>
    </recommendedName>
</protein>
<name>A3U5C3_CROAH</name>
<feature type="signal peptide" evidence="1">
    <location>
        <begin position="1"/>
        <end position="18"/>
    </location>
</feature>
<evidence type="ECO:0008006" key="4">
    <source>
        <dbReference type="Google" id="ProtNLM"/>
    </source>
</evidence>
<dbReference type="OrthoDB" id="9815802at2"/>
<dbReference type="EMBL" id="CP002046">
    <property type="protein sequence ID" value="EAP87440.1"/>
    <property type="molecule type" value="Genomic_DNA"/>
</dbReference>
<keyword evidence="1" id="KW-0732">Signal</keyword>
<accession>A3U5C3</accession>
<dbReference type="RefSeq" id="WP_013186118.1">
    <property type="nucleotide sequence ID" value="NC_014230.1"/>
</dbReference>
<dbReference type="eggNOG" id="COG5448">
    <property type="taxonomic scope" value="Bacteria"/>
</dbReference>
<dbReference type="HOGENOM" id="CLU_275678_0_0_10"/>
<gene>
    <name evidence="2" type="ordered locus">CA2559_01755</name>
</gene>
<reference evidence="2 3" key="1">
    <citation type="journal article" date="2010" name="J. Bacteriol.">
        <title>The complete genome sequence of Croceibacter atlanticus HTCC2559T.</title>
        <authorList>
            <person name="Oh H.M."/>
            <person name="Kang I."/>
            <person name="Ferriera S."/>
            <person name="Giovannoni S.J."/>
            <person name="Cho J.C."/>
        </authorList>
    </citation>
    <scope>NUCLEOTIDE SEQUENCE [LARGE SCALE GENOMIC DNA]</scope>
    <source>
        <strain evidence="3">ATCC BAA-628 / HTCC2559 / KCTC 12090</strain>
    </source>
</reference>
<dbReference type="GeneID" id="89452149"/>
<organism evidence="2 3">
    <name type="scientific">Croceibacter atlanticus (strain ATCC BAA-628 / JCM 21780 / CIP 108009 / IAM 15332 / KCTC 12090 / HTCC2559)</name>
    <dbReference type="NCBI Taxonomy" id="216432"/>
    <lineage>
        <taxon>Bacteria</taxon>
        <taxon>Pseudomonadati</taxon>
        <taxon>Bacteroidota</taxon>
        <taxon>Flavobacteriia</taxon>
        <taxon>Flavobacteriales</taxon>
        <taxon>Flavobacteriaceae</taxon>
        <taxon>Croceibacter</taxon>
    </lineage>
</organism>
<dbReference type="AlphaFoldDB" id="A3U5C3"/>